<evidence type="ECO:0000256" key="1">
    <source>
        <dbReference type="ARBA" id="ARBA00000553"/>
    </source>
</evidence>
<protein>
    <recommendedName>
        <fullName evidence="12">Purine nucleoside phosphorylase</fullName>
    </recommendedName>
</protein>
<comment type="catalytic activity">
    <reaction evidence="1">
        <text>inosine + phosphate = alpha-D-ribose 1-phosphate + hypoxanthine</text>
        <dbReference type="Rhea" id="RHEA:27646"/>
        <dbReference type="ChEBI" id="CHEBI:17368"/>
        <dbReference type="ChEBI" id="CHEBI:17596"/>
        <dbReference type="ChEBI" id="CHEBI:43474"/>
        <dbReference type="ChEBI" id="CHEBI:57720"/>
        <dbReference type="EC" id="2.4.2.1"/>
    </reaction>
    <physiologicalReaction direction="left-to-right" evidence="1">
        <dbReference type="Rhea" id="RHEA:27647"/>
    </physiologicalReaction>
</comment>
<dbReference type="InterPro" id="IPR003730">
    <property type="entry name" value="Cu_polyphenol_OxRdtase"/>
</dbReference>
<comment type="cofactor">
    <cofactor evidence="2">
        <name>Zn(2+)</name>
        <dbReference type="ChEBI" id="CHEBI:29105"/>
    </cofactor>
</comment>
<comment type="caution">
    <text evidence="13">The sequence shown here is derived from an EMBL/GenBank/DDBJ whole genome shotgun (WGS) entry which is preliminary data.</text>
</comment>
<dbReference type="RefSeq" id="WP_153401595.1">
    <property type="nucleotide sequence ID" value="NZ_ML762425.1"/>
</dbReference>
<evidence type="ECO:0000313" key="13">
    <source>
        <dbReference type="EMBL" id="KAB8138664.1"/>
    </source>
</evidence>
<comment type="catalytic activity">
    <reaction evidence="11">
        <text>S-methyl-5'-thioadenosine + phosphate = 5-(methylsulfanyl)-alpha-D-ribose 1-phosphate + adenine</text>
        <dbReference type="Rhea" id="RHEA:11852"/>
        <dbReference type="ChEBI" id="CHEBI:16708"/>
        <dbReference type="ChEBI" id="CHEBI:17509"/>
        <dbReference type="ChEBI" id="CHEBI:43474"/>
        <dbReference type="ChEBI" id="CHEBI:58533"/>
        <dbReference type="EC" id="2.4.2.28"/>
    </reaction>
    <physiologicalReaction direction="left-to-right" evidence="11">
        <dbReference type="Rhea" id="RHEA:11853"/>
    </physiologicalReaction>
</comment>
<gene>
    <name evidence="13" type="primary">pgeF</name>
    <name evidence="13" type="ORF">F9U64_03340</name>
</gene>
<dbReference type="InterPro" id="IPR011324">
    <property type="entry name" value="Cytotoxic_necrot_fac-like_cat"/>
</dbReference>
<accession>A0A7C8GVA6</accession>
<dbReference type="GO" id="GO:0005507">
    <property type="term" value="F:copper ion binding"/>
    <property type="evidence" value="ECO:0007669"/>
    <property type="project" value="TreeGrafter"/>
</dbReference>
<keyword evidence="5" id="KW-0808">Transferase</keyword>
<dbReference type="NCBIfam" id="TIGR00726">
    <property type="entry name" value="peptidoglycan editing factor PgeF"/>
    <property type="match status" value="1"/>
</dbReference>
<dbReference type="OrthoDB" id="4279at2"/>
<dbReference type="PANTHER" id="PTHR30616">
    <property type="entry name" value="UNCHARACTERIZED PROTEIN YFIH"/>
    <property type="match status" value="1"/>
</dbReference>
<reference evidence="13 14" key="1">
    <citation type="submission" date="2019-10" db="EMBL/GenBank/DDBJ databases">
        <title>Gracilibacillus sp. nov. isolated from rice seeds.</title>
        <authorList>
            <person name="He S."/>
        </authorList>
    </citation>
    <scope>NUCLEOTIDE SEQUENCE [LARGE SCALE GENOMIC DNA]</scope>
    <source>
        <strain evidence="13 14">TD8</strain>
    </source>
</reference>
<evidence type="ECO:0000256" key="6">
    <source>
        <dbReference type="ARBA" id="ARBA00022723"/>
    </source>
</evidence>
<evidence type="ECO:0000256" key="11">
    <source>
        <dbReference type="ARBA" id="ARBA00049893"/>
    </source>
</evidence>
<dbReference type="SUPFAM" id="SSF64438">
    <property type="entry name" value="CNF1/YfiH-like putative cysteine hydrolases"/>
    <property type="match status" value="1"/>
</dbReference>
<comment type="function">
    <text evidence="3">Purine nucleoside enzyme that catalyzes the phosphorolysis of adenosine and inosine nucleosides, yielding D-ribose 1-phosphate and the respective free bases, adenine and hypoxanthine. Also catalyzes the phosphorolysis of S-methyl-5'-thioadenosine into adenine and S-methyl-5-thio-alpha-D-ribose 1-phosphate. Also has adenosine deaminase activity.</text>
</comment>
<evidence type="ECO:0000256" key="10">
    <source>
        <dbReference type="ARBA" id="ARBA00048968"/>
    </source>
</evidence>
<dbReference type="PANTHER" id="PTHR30616:SF2">
    <property type="entry name" value="PURINE NUCLEOSIDE PHOSPHORYLASE LACC1"/>
    <property type="match status" value="1"/>
</dbReference>
<sequence length="263" mass="29645">MEPFSYDTTKQILFLDQWMKNHQIVAGFTTKFDGDSKGDYDSNNLGLHVGDNASDVIQNRERLANKIDFPLKNWVFAEQTHGPNIKHVSMRDSGKGSRSLSDSISDTDGLWTKDKGIMLALLFADCVPLYFLSDSGSVAISHAGWRGTVHNIAGKTVNHFIQSGIAAEQLEVAIGPSICPGCYQVSKEVIEQIPQRYNQVYRREQAHYYLDLKQLNYLQLVDAGITPANIYLTNYCTFHDELFFSHRRDQQKTGRMLGFIGSV</sequence>
<dbReference type="GO" id="GO:0017061">
    <property type="term" value="F:S-methyl-5-thioadenosine phosphorylase activity"/>
    <property type="evidence" value="ECO:0007669"/>
    <property type="project" value="UniProtKB-EC"/>
</dbReference>
<evidence type="ECO:0000256" key="4">
    <source>
        <dbReference type="ARBA" id="ARBA00007353"/>
    </source>
</evidence>
<dbReference type="InterPro" id="IPR038371">
    <property type="entry name" value="Cu_polyphenol_OxRdtase_sf"/>
</dbReference>
<comment type="similarity">
    <text evidence="4 12">Belongs to the purine nucleoside phosphorylase YfiH/LACC1 family.</text>
</comment>
<comment type="catalytic activity">
    <reaction evidence="9">
        <text>adenosine + H2O + H(+) = inosine + NH4(+)</text>
        <dbReference type="Rhea" id="RHEA:24408"/>
        <dbReference type="ChEBI" id="CHEBI:15377"/>
        <dbReference type="ChEBI" id="CHEBI:15378"/>
        <dbReference type="ChEBI" id="CHEBI:16335"/>
        <dbReference type="ChEBI" id="CHEBI:17596"/>
        <dbReference type="ChEBI" id="CHEBI:28938"/>
        <dbReference type="EC" id="3.5.4.4"/>
    </reaction>
    <physiologicalReaction direction="left-to-right" evidence="9">
        <dbReference type="Rhea" id="RHEA:24409"/>
    </physiologicalReaction>
</comment>
<keyword evidence="14" id="KW-1185">Reference proteome</keyword>
<keyword evidence="6" id="KW-0479">Metal-binding</keyword>
<dbReference type="Pfam" id="PF02578">
    <property type="entry name" value="Cu-oxidase_4"/>
    <property type="match status" value="1"/>
</dbReference>
<evidence type="ECO:0000256" key="8">
    <source>
        <dbReference type="ARBA" id="ARBA00022833"/>
    </source>
</evidence>
<evidence type="ECO:0000256" key="2">
    <source>
        <dbReference type="ARBA" id="ARBA00001947"/>
    </source>
</evidence>
<dbReference type="AlphaFoldDB" id="A0A7C8GVA6"/>
<proteinExistence type="inferred from homology"/>
<evidence type="ECO:0000256" key="12">
    <source>
        <dbReference type="RuleBase" id="RU361274"/>
    </source>
</evidence>
<keyword evidence="7" id="KW-0378">Hydrolase</keyword>
<comment type="catalytic activity">
    <reaction evidence="10">
        <text>adenosine + phosphate = alpha-D-ribose 1-phosphate + adenine</text>
        <dbReference type="Rhea" id="RHEA:27642"/>
        <dbReference type="ChEBI" id="CHEBI:16335"/>
        <dbReference type="ChEBI" id="CHEBI:16708"/>
        <dbReference type="ChEBI" id="CHEBI:43474"/>
        <dbReference type="ChEBI" id="CHEBI:57720"/>
        <dbReference type="EC" id="2.4.2.1"/>
    </reaction>
    <physiologicalReaction direction="left-to-right" evidence="10">
        <dbReference type="Rhea" id="RHEA:27643"/>
    </physiologicalReaction>
</comment>
<evidence type="ECO:0000256" key="5">
    <source>
        <dbReference type="ARBA" id="ARBA00022679"/>
    </source>
</evidence>
<dbReference type="EMBL" id="WEID01000015">
    <property type="protein sequence ID" value="KAB8138664.1"/>
    <property type="molecule type" value="Genomic_DNA"/>
</dbReference>
<dbReference type="CDD" id="cd16833">
    <property type="entry name" value="YfiH"/>
    <property type="match status" value="1"/>
</dbReference>
<name>A0A7C8GVA6_9BACI</name>
<evidence type="ECO:0000256" key="3">
    <source>
        <dbReference type="ARBA" id="ARBA00003215"/>
    </source>
</evidence>
<evidence type="ECO:0000256" key="7">
    <source>
        <dbReference type="ARBA" id="ARBA00022801"/>
    </source>
</evidence>
<dbReference type="Gene3D" id="3.60.140.10">
    <property type="entry name" value="CNF1/YfiH-like putative cysteine hydrolases"/>
    <property type="match status" value="1"/>
</dbReference>
<organism evidence="13 14">
    <name type="scientific">Gracilibacillus oryzae</name>
    <dbReference type="NCBI Taxonomy" id="1672701"/>
    <lineage>
        <taxon>Bacteria</taxon>
        <taxon>Bacillati</taxon>
        <taxon>Bacillota</taxon>
        <taxon>Bacilli</taxon>
        <taxon>Bacillales</taxon>
        <taxon>Bacillaceae</taxon>
        <taxon>Gracilibacillus</taxon>
    </lineage>
</organism>
<keyword evidence="8" id="KW-0862">Zinc</keyword>
<evidence type="ECO:0000313" key="14">
    <source>
        <dbReference type="Proteomes" id="UP000480246"/>
    </source>
</evidence>
<dbReference type="GO" id="GO:0016787">
    <property type="term" value="F:hydrolase activity"/>
    <property type="evidence" value="ECO:0007669"/>
    <property type="project" value="UniProtKB-KW"/>
</dbReference>
<dbReference type="Proteomes" id="UP000480246">
    <property type="component" value="Unassembled WGS sequence"/>
</dbReference>
<evidence type="ECO:0000256" key="9">
    <source>
        <dbReference type="ARBA" id="ARBA00047989"/>
    </source>
</evidence>